<sequence length="114" mass="13080">MTVRLNNSNVTRYYMSTEQTPQTNAEDFLSTRDLNFAATLMTLKFPLLGIDYQIEGTKSRAIGYFKFTRTPSLEEAKRKYMQAVIMVVPQAYDQAKEMLKAEVMNVKMNPHSGI</sequence>
<name>A0A6M3LWS4_9ZZZZ</name>
<dbReference type="EMBL" id="MT143489">
    <property type="protein sequence ID" value="QJA97381.1"/>
    <property type="molecule type" value="Genomic_DNA"/>
</dbReference>
<evidence type="ECO:0000313" key="1">
    <source>
        <dbReference type="EMBL" id="QJA97381.1"/>
    </source>
</evidence>
<proteinExistence type="predicted"/>
<dbReference type="AlphaFoldDB" id="A0A6M3LWS4"/>
<organism evidence="1">
    <name type="scientific">viral metagenome</name>
    <dbReference type="NCBI Taxonomy" id="1070528"/>
    <lineage>
        <taxon>unclassified sequences</taxon>
        <taxon>metagenomes</taxon>
        <taxon>organismal metagenomes</taxon>
    </lineage>
</organism>
<gene>
    <name evidence="1" type="ORF">MM415B06292_0001</name>
</gene>
<reference evidence="1" key="1">
    <citation type="submission" date="2020-03" db="EMBL/GenBank/DDBJ databases">
        <title>The deep terrestrial virosphere.</title>
        <authorList>
            <person name="Holmfeldt K."/>
            <person name="Nilsson E."/>
            <person name="Simone D."/>
            <person name="Lopez-Fernandez M."/>
            <person name="Wu X."/>
            <person name="de Brujin I."/>
            <person name="Lundin D."/>
            <person name="Andersson A."/>
            <person name="Bertilsson S."/>
            <person name="Dopson M."/>
        </authorList>
    </citation>
    <scope>NUCLEOTIDE SEQUENCE</scope>
    <source>
        <strain evidence="1">MM415B06292</strain>
    </source>
</reference>
<accession>A0A6M3LWS4</accession>
<protein>
    <submittedName>
        <fullName evidence="1">Uncharacterized protein</fullName>
    </submittedName>
</protein>